<dbReference type="GO" id="GO:0016020">
    <property type="term" value="C:membrane"/>
    <property type="evidence" value="ECO:0007669"/>
    <property type="project" value="InterPro"/>
</dbReference>
<feature type="transmembrane region" description="Helical" evidence="2">
    <location>
        <begin position="94"/>
        <end position="113"/>
    </location>
</feature>
<name>A0A9Q8VEN7_9HYPO</name>
<feature type="transmembrane region" description="Helical" evidence="2">
    <location>
        <begin position="125"/>
        <end position="146"/>
    </location>
</feature>
<feature type="region of interest" description="Disordered" evidence="1">
    <location>
        <begin position="204"/>
        <end position="223"/>
    </location>
</feature>
<evidence type="ECO:0000313" key="4">
    <source>
        <dbReference type="Proteomes" id="UP000829364"/>
    </source>
</evidence>
<feature type="transmembrane region" description="Helical" evidence="2">
    <location>
        <begin position="68"/>
        <end position="88"/>
    </location>
</feature>
<keyword evidence="2" id="KW-0472">Membrane</keyword>
<dbReference type="OrthoDB" id="3550957at2759"/>
<gene>
    <name evidence="3" type="ORF">JDV02_008391</name>
</gene>
<dbReference type="InterPro" id="IPR033481">
    <property type="entry name" value="Dni1/Fig1"/>
</dbReference>
<keyword evidence="2" id="KW-0812">Transmembrane</keyword>
<feature type="transmembrane region" description="Helical" evidence="2">
    <location>
        <begin position="166"/>
        <end position="194"/>
    </location>
</feature>
<dbReference type="Proteomes" id="UP000829364">
    <property type="component" value="Chromosome 8"/>
</dbReference>
<dbReference type="AlphaFoldDB" id="A0A9Q8VEN7"/>
<evidence type="ECO:0000313" key="3">
    <source>
        <dbReference type="EMBL" id="UNI22506.1"/>
    </source>
</evidence>
<keyword evidence="2" id="KW-1133">Transmembrane helix</keyword>
<dbReference type="EMBL" id="CP086361">
    <property type="protein sequence ID" value="UNI22506.1"/>
    <property type="molecule type" value="Genomic_DNA"/>
</dbReference>
<dbReference type="GeneID" id="72070338"/>
<proteinExistence type="predicted"/>
<accession>A0A9Q8VEN7</accession>
<keyword evidence="4" id="KW-1185">Reference proteome</keyword>
<protein>
    <submittedName>
        <fullName evidence="3">Uncharacterized protein</fullName>
    </submittedName>
</protein>
<evidence type="ECO:0000256" key="1">
    <source>
        <dbReference type="SAM" id="MobiDB-lite"/>
    </source>
</evidence>
<organism evidence="3 4">
    <name type="scientific">Purpureocillium takamizusanense</name>
    <dbReference type="NCBI Taxonomy" id="2060973"/>
    <lineage>
        <taxon>Eukaryota</taxon>
        <taxon>Fungi</taxon>
        <taxon>Dikarya</taxon>
        <taxon>Ascomycota</taxon>
        <taxon>Pezizomycotina</taxon>
        <taxon>Sordariomycetes</taxon>
        <taxon>Hypocreomycetidae</taxon>
        <taxon>Hypocreales</taxon>
        <taxon>Ophiocordycipitaceae</taxon>
        <taxon>Purpureocillium</taxon>
    </lineage>
</organism>
<reference evidence="3" key="1">
    <citation type="submission" date="2021-11" db="EMBL/GenBank/DDBJ databases">
        <title>Purpureocillium_takamizusanense_genome.</title>
        <authorList>
            <person name="Nguyen N.-H."/>
        </authorList>
    </citation>
    <scope>NUCLEOTIDE SEQUENCE</scope>
    <source>
        <strain evidence="3">PT3</strain>
    </source>
</reference>
<evidence type="ECO:0000256" key="2">
    <source>
        <dbReference type="SAM" id="Phobius"/>
    </source>
</evidence>
<dbReference type="RefSeq" id="XP_047845987.1">
    <property type="nucleotide sequence ID" value="XM_047989981.1"/>
</dbReference>
<sequence length="303" mass="33457">MRHGRLCLMAVRFERRRSSRRSERDRPRRFSQPGVDYRRVPCTGRHTDTHVRAARQCPQECELTICRFLAAVLTFLAFTLGMVYPVTINSSGKVSLRVAVTGITAVPSPRARFGAWLPTSLKRNATTFSLFFMALAAASTFTLAAWQHLAAACFTGLAEDLAFGAIVGHTGPVAAALAWLSFVCAALCTVLLGLEKGLRSKISKDEVPSMEAPGESRFGDGVESQLGQDATQLDPEEQPPLRNPDSWQQAPSIPLYHVLQFMGYTPTGRRGEWETRQQNTAAWVRRGEMSHGFAETIVEGEDE</sequence>
<dbReference type="KEGG" id="ptkz:JDV02_008391"/>
<dbReference type="Pfam" id="PF12351">
    <property type="entry name" value="Fig1"/>
    <property type="match status" value="1"/>
</dbReference>